<protein>
    <submittedName>
        <fullName evidence="2">Uncharacterized protein</fullName>
    </submittedName>
</protein>
<proteinExistence type="predicted"/>
<evidence type="ECO:0000313" key="3">
    <source>
        <dbReference type="Proteomes" id="UP000429523"/>
    </source>
</evidence>
<accession>A0A6A3E7X9</accession>
<feature type="compositionally biased region" description="Basic residues" evidence="1">
    <location>
        <begin position="193"/>
        <end position="205"/>
    </location>
</feature>
<dbReference type="Proteomes" id="UP000429523">
    <property type="component" value="Unassembled WGS sequence"/>
</dbReference>
<comment type="caution">
    <text evidence="2">The sequence shown here is derived from an EMBL/GenBank/DDBJ whole genome shotgun (WGS) entry which is preliminary data.</text>
</comment>
<organism evidence="2 3">
    <name type="scientific">Phytophthora fragariae</name>
    <dbReference type="NCBI Taxonomy" id="53985"/>
    <lineage>
        <taxon>Eukaryota</taxon>
        <taxon>Sar</taxon>
        <taxon>Stramenopiles</taxon>
        <taxon>Oomycota</taxon>
        <taxon>Peronosporomycetes</taxon>
        <taxon>Peronosporales</taxon>
        <taxon>Peronosporaceae</taxon>
        <taxon>Phytophthora</taxon>
    </lineage>
</organism>
<evidence type="ECO:0000256" key="1">
    <source>
        <dbReference type="SAM" id="MobiDB-lite"/>
    </source>
</evidence>
<gene>
    <name evidence="2" type="ORF">PF009_g20250</name>
</gene>
<feature type="compositionally biased region" description="Basic and acidic residues" evidence="1">
    <location>
        <begin position="442"/>
        <end position="453"/>
    </location>
</feature>
<evidence type="ECO:0000313" key="2">
    <source>
        <dbReference type="EMBL" id="KAE8929635.1"/>
    </source>
</evidence>
<sequence>MELRREDGGAKAAQEAEFAVLSSIAVREQHKAKLRLIIDPPDTRVQVRAKSLTKRVKSPEGLEIHVLGDLLLLTRAASVDVVEKIQAWRDVVHRGIPRPYIYDKENYLLSMCEDVDFLDEVGDLVEWLGFRRVRNPFIVNEALDDVESSQLGIRVHDGRSLKYWHSASWRQNNKLVSRQNGIPTALEAAASKPRQRSRDRWKKQPPPRSLVKPLASISPEDDVVDGSRIAAAQEILLEEESFHGQLRALKTAHEYVDRGPSIFETGDVGNNAEAAAVYDAIAIVNSKLKKVEFHSSLLRRERGQVERTLQDLNNQVKWTEFRRDCDRTKDHRVWHFRDTYRQEALKTYAKLAERLQCCLTVLSDEDTRFQRALDMHTDRMRGLRLEKDNQRAARHDRKQKEEAARRQGIGKAIQERGSKLRAKKQSLKKHRQADSESPNDSSEWRRSSPHEDIQLDIQSDIRVLVGRKSSSPDRSQGSLEIDERQLDEKRQTAIYKKRARLEQQTRLAKEKEMALDRRRAENVAMKWEDALSRAVEREGRRRAPLRTRKAMLERVESCAIFKCTNEMNRKRFLISVYTRNARGYEFEGLRIVAYDPISSAAFTMVMTLREFNSLGYGRTSEGLGAFCKWLCLLYEKRRRQFRLVWSGAPFPPPLRVRENDQALVCIHKEGVKMRRASADSFALVAVYLRTDNRSIVRFVVGAWHGHEFLLTEHAVEARDLIIGSDLDAQWKASGHPTIVWKHNADAFKSEESNALESLTSSIGMRVYSSEIVVNRVRYSVHVHDTNESEYTVELIPKPKKDKHAQAVIPSDTHRLILHKRQINPYDVHLSSSSFADLLFFTRFEQIPSRSTKPGGDGSDDRNSVEWKATVSPKWAGKLANYVRVFRLAKCACKAGGVFCFVTVSVVQQKTEFRAHLLLEVTLLPSTLSSSSSSLGGAESQQLIRIPLSEYLRCANVSRRYTAGLGYGEGEDECTACLTYTTARAKFYDSDVVVDTTFDYSTNCSNCAMIQYRRLNAIKELVIHAGTSASESLELIYHAYCQVCTRLAPPVVLVLGSAFSGPTPWLLPLLGYYFSCFDCDHYGLFKFVEGGEGHAISETSIQMRDIVLQTLARDQIIVIYNADCGVTVASANVFVNELHWWLYPDCSELPCHVAFIVTDERNDLEHDADNLQRDFDLLEALRALNHAACQLAELDPVHLDDAGGEGTDRASAFDAYLVAEAVLVEATRVLLHPDYAWHKPRKIVGASSWGSACSFLLDPVRLSAALQRCDPLQLSAVTAEVLDAYFMHAKWPLDYPNVRPFFHGLLACMMHVQHVRQLLALKSGSLQSEMMSTTEKLLPVSTTKYWRRTPAS</sequence>
<reference evidence="2 3" key="1">
    <citation type="submission" date="2018-08" db="EMBL/GenBank/DDBJ databases">
        <title>Genomic investigation of the strawberry pathogen Phytophthora fragariae indicates pathogenicity is determined by transcriptional variation in three key races.</title>
        <authorList>
            <person name="Adams T.M."/>
            <person name="Armitage A.D."/>
            <person name="Sobczyk M.K."/>
            <person name="Bates H.J."/>
            <person name="Dunwell J.M."/>
            <person name="Nellist C.F."/>
            <person name="Harrison R.J."/>
        </authorList>
    </citation>
    <scope>NUCLEOTIDE SEQUENCE [LARGE SCALE GENOMIC DNA]</scope>
    <source>
        <strain evidence="2 3">NOV-9</strain>
    </source>
</reference>
<feature type="compositionally biased region" description="Basic residues" evidence="1">
    <location>
        <begin position="419"/>
        <end position="431"/>
    </location>
</feature>
<feature type="compositionally biased region" description="Basic and acidic residues" evidence="1">
    <location>
        <begin position="383"/>
        <end position="405"/>
    </location>
</feature>
<dbReference type="EMBL" id="QXGF01001488">
    <property type="protein sequence ID" value="KAE8929635.1"/>
    <property type="molecule type" value="Genomic_DNA"/>
</dbReference>
<feature type="region of interest" description="Disordered" evidence="1">
    <location>
        <begin position="383"/>
        <end position="458"/>
    </location>
</feature>
<feature type="region of interest" description="Disordered" evidence="1">
    <location>
        <begin position="186"/>
        <end position="216"/>
    </location>
</feature>
<name>A0A6A3E7X9_9STRA</name>